<reference evidence="2" key="1">
    <citation type="submission" date="2023-06" db="EMBL/GenBank/DDBJ databases">
        <title>Conoideocrella luteorostrata (Hypocreales: Clavicipitaceae), a potential biocontrol fungus for elongate hemlock scale in United States Christmas tree production areas.</title>
        <authorList>
            <person name="Barrett H."/>
            <person name="Lovett B."/>
            <person name="Macias A.M."/>
            <person name="Stajich J.E."/>
            <person name="Kasson M.T."/>
        </authorList>
    </citation>
    <scope>NUCLEOTIDE SEQUENCE</scope>
    <source>
        <strain evidence="2">ARSEF 14590</strain>
    </source>
</reference>
<dbReference type="AlphaFoldDB" id="A0AAJ0CTW8"/>
<dbReference type="Proteomes" id="UP001251528">
    <property type="component" value="Unassembled WGS sequence"/>
</dbReference>
<dbReference type="InterPro" id="IPR036282">
    <property type="entry name" value="Glutathione-S-Trfase_C_sf"/>
</dbReference>
<sequence>MSDPIVFYDIAQRPPVTETCCAVNPWKSRLALNFKAVPYSTSWVKMPDISKLRTGLKVPACRKLADGSDYNTLPIIYDPATNSFVGDSFDIAVHLQHNYPFSGAGDLLPPQKLDYVFSNSAKLVVPLSELRETNFPEYARFNTNIDAAFSAHVPLMVHGLPLDPATADITKAEFVKRAGVGSWDDFALVGEAREKMKESFVAILGDVAKLFLKDTSGPFLLGQRASYADLIVGGWLRMMRMTLPESEWNEARGWHGGIFGKLYDALDKYAEVK</sequence>
<proteinExistence type="predicted"/>
<evidence type="ECO:0000313" key="3">
    <source>
        <dbReference type="Proteomes" id="UP001251528"/>
    </source>
</evidence>
<keyword evidence="3" id="KW-1185">Reference proteome</keyword>
<dbReference type="EMBL" id="JASWJB010000070">
    <property type="protein sequence ID" value="KAK2601764.1"/>
    <property type="molecule type" value="Genomic_DNA"/>
</dbReference>
<dbReference type="Pfam" id="PF22041">
    <property type="entry name" value="GST_C_7"/>
    <property type="match status" value="1"/>
</dbReference>
<dbReference type="Gene3D" id="3.40.30.10">
    <property type="entry name" value="Glutaredoxin"/>
    <property type="match status" value="1"/>
</dbReference>
<evidence type="ECO:0000313" key="2">
    <source>
        <dbReference type="EMBL" id="KAK2601764.1"/>
    </source>
</evidence>
<organism evidence="2 3">
    <name type="scientific">Conoideocrella luteorostrata</name>
    <dbReference type="NCBI Taxonomy" id="1105319"/>
    <lineage>
        <taxon>Eukaryota</taxon>
        <taxon>Fungi</taxon>
        <taxon>Dikarya</taxon>
        <taxon>Ascomycota</taxon>
        <taxon>Pezizomycotina</taxon>
        <taxon>Sordariomycetes</taxon>
        <taxon>Hypocreomycetidae</taxon>
        <taxon>Hypocreales</taxon>
        <taxon>Clavicipitaceae</taxon>
        <taxon>Conoideocrella</taxon>
    </lineage>
</organism>
<comment type="caution">
    <text evidence="2">The sequence shown here is derived from an EMBL/GenBank/DDBJ whole genome shotgun (WGS) entry which is preliminary data.</text>
</comment>
<protein>
    <recommendedName>
        <fullName evidence="1">Glutathione S-transferase UstS-like C-terminal domain-containing protein</fullName>
    </recommendedName>
</protein>
<gene>
    <name evidence="2" type="ORF">QQS21_004648</name>
</gene>
<dbReference type="CDD" id="cd00299">
    <property type="entry name" value="GST_C_family"/>
    <property type="match status" value="1"/>
</dbReference>
<evidence type="ECO:0000259" key="1">
    <source>
        <dbReference type="Pfam" id="PF22041"/>
    </source>
</evidence>
<name>A0AAJ0CTW8_9HYPO</name>
<feature type="domain" description="Glutathione S-transferase UstS-like C-terminal" evidence="1">
    <location>
        <begin position="183"/>
        <end position="269"/>
    </location>
</feature>
<dbReference type="Gene3D" id="1.20.1050.10">
    <property type="match status" value="1"/>
</dbReference>
<dbReference type="SUPFAM" id="SSF47616">
    <property type="entry name" value="GST C-terminal domain-like"/>
    <property type="match status" value="1"/>
</dbReference>
<accession>A0AAJ0CTW8</accession>
<dbReference type="InterPro" id="IPR054416">
    <property type="entry name" value="GST_UstS-like_C"/>
</dbReference>